<accession>A0A2T4JHR6</accession>
<protein>
    <submittedName>
        <fullName evidence="2">Cell wall hydrolase</fullName>
    </submittedName>
</protein>
<dbReference type="AlphaFoldDB" id="A0A2T4JHR6"/>
<dbReference type="InterPro" id="IPR011105">
    <property type="entry name" value="Cell_wall_hydrolase_SleB"/>
</dbReference>
<dbReference type="Pfam" id="PF07486">
    <property type="entry name" value="Hydrolase_2"/>
    <property type="match status" value="1"/>
</dbReference>
<gene>
    <name evidence="2" type="ORF">C5F46_09975</name>
</gene>
<evidence type="ECO:0000259" key="1">
    <source>
        <dbReference type="Pfam" id="PF07486"/>
    </source>
</evidence>
<dbReference type="Proteomes" id="UP000241899">
    <property type="component" value="Unassembled WGS sequence"/>
</dbReference>
<dbReference type="InterPro" id="IPR042047">
    <property type="entry name" value="SleB_dom1"/>
</dbReference>
<dbReference type="RefSeq" id="WP_107325203.1">
    <property type="nucleotide sequence ID" value="NZ_NHSP01000029.1"/>
</dbReference>
<comment type="caution">
    <text evidence="2">The sequence shown here is derived from an EMBL/GenBank/DDBJ whole genome shotgun (WGS) entry which is preliminary data.</text>
</comment>
<evidence type="ECO:0000313" key="2">
    <source>
        <dbReference type="EMBL" id="PTE17317.1"/>
    </source>
</evidence>
<name>A0A2T4JHR6_9RHOB</name>
<keyword evidence="2" id="KW-0378">Hydrolase</keyword>
<dbReference type="OrthoDB" id="9785345at2"/>
<dbReference type="Gene3D" id="1.10.10.2520">
    <property type="entry name" value="Cell wall hydrolase SleB, domain 1"/>
    <property type="match status" value="1"/>
</dbReference>
<dbReference type="GO" id="GO:0016787">
    <property type="term" value="F:hydrolase activity"/>
    <property type="evidence" value="ECO:0007669"/>
    <property type="project" value="UniProtKB-KW"/>
</dbReference>
<reference evidence="2 3" key="1">
    <citation type="submission" date="2018-03" db="EMBL/GenBank/DDBJ databases">
        <title>Rhodobacter veldkampii.</title>
        <authorList>
            <person name="Meyer T.E."/>
            <person name="Miller S."/>
            <person name="Lodha T."/>
            <person name="Gandham S."/>
            <person name="Chintalapati S."/>
            <person name="Chintalapati V.R."/>
        </authorList>
    </citation>
    <scope>NUCLEOTIDE SEQUENCE [LARGE SCALE GENOMIC DNA]</scope>
    <source>
        <strain evidence="2 3">DSM 11550</strain>
    </source>
</reference>
<sequence length="233" mass="24801">MSVLKSWAGGAVVLLALAGGLRAEVSVSQSNDPAARLGQSLVALFGQERSAIESLPEARLAAITRAPEASARKSKRGKTAQTPVIGYDEAWLAAQPAATGDAEFQCLAQALYFEARGESPAGQAAVGEVILNRVDNPAYPGTVCGVVHQGNSNGCQFSYVCDGRADRISEPQIYERVAKIARALLDGAPRALTEGATHFHTPAVNPDWSRRFARTTRIGAHIFYRAPLRTAMR</sequence>
<feature type="domain" description="Cell wall hydrolase SleB" evidence="1">
    <location>
        <begin position="117"/>
        <end position="224"/>
    </location>
</feature>
<keyword evidence="3" id="KW-1185">Reference proteome</keyword>
<organism evidence="2 3">
    <name type="scientific">Phaeovulum veldkampii DSM 11550</name>
    <dbReference type="NCBI Taxonomy" id="1185920"/>
    <lineage>
        <taxon>Bacteria</taxon>
        <taxon>Pseudomonadati</taxon>
        <taxon>Pseudomonadota</taxon>
        <taxon>Alphaproteobacteria</taxon>
        <taxon>Rhodobacterales</taxon>
        <taxon>Paracoccaceae</taxon>
        <taxon>Phaeovulum</taxon>
    </lineage>
</organism>
<evidence type="ECO:0000313" key="3">
    <source>
        <dbReference type="Proteomes" id="UP000241899"/>
    </source>
</evidence>
<dbReference type="EMBL" id="PZKF01000020">
    <property type="protein sequence ID" value="PTE17317.1"/>
    <property type="molecule type" value="Genomic_DNA"/>
</dbReference>
<proteinExistence type="predicted"/>